<keyword evidence="1" id="KW-0732">Signal</keyword>
<evidence type="ECO:0000313" key="3">
    <source>
        <dbReference type="Proteomes" id="UP000297861"/>
    </source>
</evidence>
<feature type="chain" id="PRO_5021290594" evidence="1">
    <location>
        <begin position="24"/>
        <end position="629"/>
    </location>
</feature>
<organism evidence="2 3">
    <name type="scientific">Dysgonomonas capnocytophagoides</name>
    <dbReference type="NCBI Taxonomy" id="45254"/>
    <lineage>
        <taxon>Bacteria</taxon>
        <taxon>Pseudomonadati</taxon>
        <taxon>Bacteroidota</taxon>
        <taxon>Bacteroidia</taxon>
        <taxon>Bacteroidales</taxon>
        <taxon>Dysgonomonadaceae</taxon>
        <taxon>Dysgonomonas</taxon>
    </lineage>
</organism>
<dbReference type="RefSeq" id="WP_134437215.1">
    <property type="nucleotide sequence ID" value="NZ_SOML01000011.1"/>
</dbReference>
<dbReference type="AlphaFoldDB" id="A0A4Y8KXD6"/>
<sequence length="629" mass="64413">MKLEKFGLFIISLMAVFALSCSSDDDTIDDGDTPDSGGTENNIDEDFVTNTKDTTFVNAVTIDFSGTTATVTNPFSSDGVTVVADGANVVITSTNQSTEVNYVLSGSTSSGSVKIYSDYKFGIGLNGVDIISADGPAVNIQSGKKVSVTMVGGTSNRLIDGTTYTASGDEDMKGTFFSEGQLIFDGAGSLQVQGRYKHGIVSDDYIRIKGGTVKVAGAAKDAIHANDYVRIDGGTINLVSTGDGIECEEGYIEINGGTISINSADGDAVKTSYSDTDTSITPYIIVNGGTLDLTISGKASKGLKSKGDITITAGTLNFTSTGDAYYDTDDADISSSAAIKADGNFLMQGGSVTITSSGSGGKGINIDGTLTVDDGIISVTTTGDQFKYQNDDTAAKAIKSDGNLTVNGGTITIKTSKTEAEGLESKATLTINGGTIEIEAYDDCINASNHIAINGGNVYCYSQTNDGIDSNGTLTITGGTIISSGTTAPEEGFDCDNNTFKITGGTLVGFGGATSTPTSSVSTQYSVIYGATGIANQLIHIESADGTSIMTVEVPRTYSSQMTMLFSTPAIKSNTSYTIYTGGSTSGGTDFHGLYSGTTYTKGTSAKTFTTSSVVTTVGSVSSGGGGGR</sequence>
<dbReference type="InterPro" id="IPR025584">
    <property type="entry name" value="Cthe_2159"/>
</dbReference>
<name>A0A4Y8KXD6_9BACT</name>
<dbReference type="EMBL" id="SOML01000011">
    <property type="protein sequence ID" value="TFD94291.1"/>
    <property type="molecule type" value="Genomic_DNA"/>
</dbReference>
<dbReference type="OrthoDB" id="6116667at2"/>
<protein>
    <submittedName>
        <fullName evidence="2">Carbohydrate-binding domain-containing protein</fullName>
    </submittedName>
</protein>
<dbReference type="STRING" id="1121485.GCA_000426485_01302"/>
<accession>A0A4Y8KXD6</accession>
<dbReference type="Pfam" id="PF14262">
    <property type="entry name" value="Cthe_2159"/>
    <property type="match status" value="2"/>
</dbReference>
<feature type="signal peptide" evidence="1">
    <location>
        <begin position="1"/>
        <end position="23"/>
    </location>
</feature>
<proteinExistence type="predicted"/>
<keyword evidence="3" id="KW-1185">Reference proteome</keyword>
<evidence type="ECO:0000256" key="1">
    <source>
        <dbReference type="SAM" id="SignalP"/>
    </source>
</evidence>
<evidence type="ECO:0000313" key="2">
    <source>
        <dbReference type="EMBL" id="TFD94291.1"/>
    </source>
</evidence>
<dbReference type="PROSITE" id="PS51257">
    <property type="entry name" value="PROKAR_LIPOPROTEIN"/>
    <property type="match status" value="1"/>
</dbReference>
<comment type="caution">
    <text evidence="2">The sequence shown here is derived from an EMBL/GenBank/DDBJ whole genome shotgun (WGS) entry which is preliminary data.</text>
</comment>
<gene>
    <name evidence="2" type="ORF">E2605_16150</name>
</gene>
<dbReference type="Proteomes" id="UP000297861">
    <property type="component" value="Unassembled WGS sequence"/>
</dbReference>
<reference evidence="2 3" key="1">
    <citation type="submission" date="2019-03" db="EMBL/GenBank/DDBJ databases">
        <title>San Antonio Military Medical Center submission to MRSN (WRAIR), pending publication.</title>
        <authorList>
            <person name="Blyth D.M."/>
            <person name="Mccarthy S.L."/>
            <person name="Schall S.E."/>
            <person name="Stam J.A."/>
            <person name="Ong A.C."/>
            <person name="Mcgann P.T."/>
        </authorList>
    </citation>
    <scope>NUCLEOTIDE SEQUENCE [LARGE SCALE GENOMIC DNA]</scope>
    <source>
        <strain evidence="2 3">MRSN571793</strain>
    </source>
</reference>